<feature type="compositionally biased region" description="Basic and acidic residues" evidence="1">
    <location>
        <begin position="57"/>
        <end position="68"/>
    </location>
</feature>
<feature type="region of interest" description="Disordered" evidence="1">
    <location>
        <begin position="57"/>
        <end position="87"/>
    </location>
</feature>
<dbReference type="Proteomes" id="UP000287651">
    <property type="component" value="Unassembled WGS sequence"/>
</dbReference>
<protein>
    <submittedName>
        <fullName evidence="2">Uncharacterized protein</fullName>
    </submittedName>
</protein>
<organism evidence="2 3">
    <name type="scientific">Ensete ventricosum</name>
    <name type="common">Abyssinian banana</name>
    <name type="synonym">Musa ensete</name>
    <dbReference type="NCBI Taxonomy" id="4639"/>
    <lineage>
        <taxon>Eukaryota</taxon>
        <taxon>Viridiplantae</taxon>
        <taxon>Streptophyta</taxon>
        <taxon>Embryophyta</taxon>
        <taxon>Tracheophyta</taxon>
        <taxon>Spermatophyta</taxon>
        <taxon>Magnoliopsida</taxon>
        <taxon>Liliopsida</taxon>
        <taxon>Zingiberales</taxon>
        <taxon>Musaceae</taxon>
        <taxon>Ensete</taxon>
    </lineage>
</organism>
<gene>
    <name evidence="2" type="ORF">B296_00031387</name>
</gene>
<name>A0A426Y418_ENSVE</name>
<dbReference type="EMBL" id="AMZH03015159">
    <property type="protein sequence ID" value="RRT46492.1"/>
    <property type="molecule type" value="Genomic_DNA"/>
</dbReference>
<evidence type="ECO:0000313" key="2">
    <source>
        <dbReference type="EMBL" id="RRT46492.1"/>
    </source>
</evidence>
<dbReference type="AlphaFoldDB" id="A0A426Y418"/>
<reference evidence="2 3" key="1">
    <citation type="journal article" date="2014" name="Agronomy (Basel)">
        <title>A Draft Genome Sequence for Ensete ventricosum, the Drought-Tolerant Tree Against Hunger.</title>
        <authorList>
            <person name="Harrison J."/>
            <person name="Moore K.A."/>
            <person name="Paszkiewicz K."/>
            <person name="Jones T."/>
            <person name="Grant M."/>
            <person name="Ambacheew D."/>
            <person name="Muzemil S."/>
            <person name="Studholme D.J."/>
        </authorList>
    </citation>
    <scope>NUCLEOTIDE SEQUENCE [LARGE SCALE GENOMIC DNA]</scope>
</reference>
<sequence>MKDLESTPAELPGRAIDDYKGSAGFKEGLKRMGRVAYEYGYRVALAHFRALHPDSEVKEDPFTIRPEDDLVPMERQQAFDDSDSPES</sequence>
<proteinExistence type="predicted"/>
<evidence type="ECO:0000313" key="3">
    <source>
        <dbReference type="Proteomes" id="UP000287651"/>
    </source>
</evidence>
<comment type="caution">
    <text evidence="2">The sequence shown here is derived from an EMBL/GenBank/DDBJ whole genome shotgun (WGS) entry which is preliminary data.</text>
</comment>
<evidence type="ECO:0000256" key="1">
    <source>
        <dbReference type="SAM" id="MobiDB-lite"/>
    </source>
</evidence>
<accession>A0A426Y418</accession>